<protein>
    <recommendedName>
        <fullName evidence="2">BTB domain-containing protein</fullName>
    </recommendedName>
</protein>
<evidence type="ECO:0000256" key="1">
    <source>
        <dbReference type="SAM" id="MobiDB-lite"/>
    </source>
</evidence>
<dbReference type="InterPro" id="IPR011333">
    <property type="entry name" value="SKP1/BTB/POZ_sf"/>
</dbReference>
<feature type="compositionally biased region" description="Low complexity" evidence="1">
    <location>
        <begin position="375"/>
        <end position="403"/>
    </location>
</feature>
<keyword evidence="4" id="KW-1185">Reference proteome</keyword>
<dbReference type="InterPro" id="IPR000210">
    <property type="entry name" value="BTB/POZ_dom"/>
</dbReference>
<proteinExistence type="predicted"/>
<feature type="domain" description="BTB" evidence="2">
    <location>
        <begin position="476"/>
        <end position="574"/>
    </location>
</feature>
<feature type="compositionally biased region" description="Low complexity" evidence="1">
    <location>
        <begin position="11"/>
        <end position="23"/>
    </location>
</feature>
<sequence length="697" mass="72959">MSSPVSPEKPPISAASTAPPSAIFEVSTDRPVSSGSSKLPKDKEATVTINKPDAEESVSSPASAGSRPSSCGGDPSTKLPPKAKPRPSKAAPKASAATKKALNLKVGPSNDAPKATTATKKASRARKFKLPNGAPKASTGTKKAPTSPKAKLSNDASTVTKKPTTAPTNEPSETTPMASTSTEKAPTALKATPSDTVSVASPATEKAPTDPGTTPSDTAPIVSTATEKAPTAPKAKPCDAVPVAAVTTEKVPTAPKAAPSATAPIASATTEKASTAPKATSSDTVPISSTAPKATPSDTVPVAPTATKREPTARKNKPSNTAPKATPSDTAPKASTATKAPPNLPQSPPSDAMDDSDTEDIESNKAAKIGNVEISSAESASPSSSRSASPHAASSSHPENPASGHKPQGTSAVKKRGHATTSSDAPPAKRIRSTPQSRAAPRASYNAASLVGEFTNFTTSIFIVQLGPENGPNCPKFHVHESVLVRSPIFAHDIEVAKKAKTLTKQNVLAVFPHDPVAFEQMLQYLYKDTFILKTHKSSPLEARLNEIHELFSLAKHYVLPGLQKQVVKAFSQSRMVGKVPVNRFFDWSEDMYYEELDKEKGPFRAFFARVAPGLVKKMKGGDVSEIAKIVGQGGGFAGEIFKAMYAALELETKKTVVKTEEKSLVERKLFPEVLDAHETEEGFGQLDLHSKPLFRY</sequence>
<gene>
    <name evidence="3" type="ORF">JMJ35_007133</name>
</gene>
<dbReference type="AlphaFoldDB" id="A0AA39U8T2"/>
<feature type="compositionally biased region" description="Acidic residues" evidence="1">
    <location>
        <begin position="352"/>
        <end position="361"/>
    </location>
</feature>
<feature type="compositionally biased region" description="Polar residues" evidence="1">
    <location>
        <begin position="154"/>
        <end position="184"/>
    </location>
</feature>
<accession>A0AA39U8T2</accession>
<reference evidence="3" key="1">
    <citation type="submission" date="2023-03" db="EMBL/GenBank/DDBJ databases">
        <title>Complete genome of Cladonia borealis.</title>
        <authorList>
            <person name="Park H."/>
        </authorList>
    </citation>
    <scope>NUCLEOTIDE SEQUENCE</scope>
    <source>
        <strain evidence="3">ANT050790</strain>
    </source>
</reference>
<evidence type="ECO:0000313" key="3">
    <source>
        <dbReference type="EMBL" id="KAK0510701.1"/>
    </source>
</evidence>
<name>A0AA39U8T2_9LECA</name>
<dbReference type="Pfam" id="PF00651">
    <property type="entry name" value="BTB"/>
    <property type="match status" value="1"/>
</dbReference>
<feature type="region of interest" description="Disordered" evidence="1">
    <location>
        <begin position="1"/>
        <end position="441"/>
    </location>
</feature>
<feature type="compositionally biased region" description="Polar residues" evidence="1">
    <location>
        <begin position="211"/>
        <end position="223"/>
    </location>
</feature>
<feature type="compositionally biased region" description="Low complexity" evidence="1">
    <location>
        <begin position="88"/>
        <end position="101"/>
    </location>
</feature>
<comment type="caution">
    <text evidence="3">The sequence shown here is derived from an EMBL/GenBank/DDBJ whole genome shotgun (WGS) entry which is preliminary data.</text>
</comment>
<organism evidence="3 4">
    <name type="scientific">Cladonia borealis</name>
    <dbReference type="NCBI Taxonomy" id="184061"/>
    <lineage>
        <taxon>Eukaryota</taxon>
        <taxon>Fungi</taxon>
        <taxon>Dikarya</taxon>
        <taxon>Ascomycota</taxon>
        <taxon>Pezizomycotina</taxon>
        <taxon>Lecanoromycetes</taxon>
        <taxon>OSLEUM clade</taxon>
        <taxon>Lecanoromycetidae</taxon>
        <taxon>Lecanorales</taxon>
        <taxon>Lecanorineae</taxon>
        <taxon>Cladoniaceae</taxon>
        <taxon>Cladonia</taxon>
    </lineage>
</organism>
<dbReference type="Gene3D" id="3.30.710.10">
    <property type="entry name" value="Potassium Channel Kv1.1, Chain A"/>
    <property type="match status" value="1"/>
</dbReference>
<dbReference type="EMBL" id="JAFEKC020000015">
    <property type="protein sequence ID" value="KAK0510701.1"/>
    <property type="molecule type" value="Genomic_DNA"/>
</dbReference>
<feature type="compositionally biased region" description="Low complexity" evidence="1">
    <location>
        <begin position="325"/>
        <end position="341"/>
    </location>
</feature>
<evidence type="ECO:0000313" key="4">
    <source>
        <dbReference type="Proteomes" id="UP001166286"/>
    </source>
</evidence>
<dbReference type="Proteomes" id="UP001166286">
    <property type="component" value="Unassembled WGS sequence"/>
</dbReference>
<feature type="compositionally biased region" description="Low complexity" evidence="1">
    <location>
        <begin position="224"/>
        <end position="235"/>
    </location>
</feature>
<feature type="compositionally biased region" description="Polar residues" evidence="1">
    <location>
        <begin position="271"/>
        <end position="298"/>
    </location>
</feature>
<feature type="compositionally biased region" description="Low complexity" evidence="1">
    <location>
        <begin position="252"/>
        <end position="270"/>
    </location>
</feature>
<evidence type="ECO:0000259" key="2">
    <source>
        <dbReference type="Pfam" id="PF00651"/>
    </source>
</evidence>
<feature type="compositionally biased region" description="Low complexity" evidence="1">
    <location>
        <begin position="57"/>
        <end position="73"/>
    </location>
</feature>